<feature type="transmembrane region" description="Helical" evidence="2">
    <location>
        <begin position="265"/>
        <end position="293"/>
    </location>
</feature>
<protein>
    <submittedName>
        <fullName evidence="3">Uncharacterized protein</fullName>
    </submittedName>
</protein>
<evidence type="ECO:0000313" key="3">
    <source>
        <dbReference type="EMBL" id="NJC24150.1"/>
    </source>
</evidence>
<keyword evidence="2" id="KW-0812">Transmembrane</keyword>
<feature type="region of interest" description="Disordered" evidence="1">
    <location>
        <begin position="1"/>
        <end position="37"/>
    </location>
</feature>
<feature type="transmembrane region" description="Helical" evidence="2">
    <location>
        <begin position="330"/>
        <end position="353"/>
    </location>
</feature>
<keyword evidence="2" id="KW-1133">Transmembrane helix</keyword>
<feature type="compositionally biased region" description="Polar residues" evidence="1">
    <location>
        <begin position="1"/>
        <end position="18"/>
    </location>
</feature>
<comment type="caution">
    <text evidence="3">The sequence shown here is derived from an EMBL/GenBank/DDBJ whole genome shotgun (WGS) entry which is preliminary data.</text>
</comment>
<feature type="transmembrane region" description="Helical" evidence="2">
    <location>
        <begin position="142"/>
        <end position="160"/>
    </location>
</feature>
<feature type="transmembrane region" description="Helical" evidence="2">
    <location>
        <begin position="100"/>
        <end position="122"/>
    </location>
</feature>
<evidence type="ECO:0000313" key="4">
    <source>
        <dbReference type="Proteomes" id="UP000547458"/>
    </source>
</evidence>
<keyword evidence="2" id="KW-0472">Membrane</keyword>
<dbReference type="Proteomes" id="UP000547458">
    <property type="component" value="Unassembled WGS sequence"/>
</dbReference>
<feature type="transmembrane region" description="Helical" evidence="2">
    <location>
        <begin position="493"/>
        <end position="515"/>
    </location>
</feature>
<organism evidence="3 4">
    <name type="scientific">Arthrobacter pigmenti</name>
    <dbReference type="NCBI Taxonomy" id="271432"/>
    <lineage>
        <taxon>Bacteria</taxon>
        <taxon>Bacillati</taxon>
        <taxon>Actinomycetota</taxon>
        <taxon>Actinomycetes</taxon>
        <taxon>Micrococcales</taxon>
        <taxon>Micrococcaceae</taxon>
        <taxon>Arthrobacter</taxon>
    </lineage>
</organism>
<dbReference type="EMBL" id="JAATJL010000001">
    <property type="protein sequence ID" value="NJC24150.1"/>
    <property type="molecule type" value="Genomic_DNA"/>
</dbReference>
<evidence type="ECO:0000256" key="1">
    <source>
        <dbReference type="SAM" id="MobiDB-lite"/>
    </source>
</evidence>
<feature type="transmembrane region" description="Helical" evidence="2">
    <location>
        <begin position="365"/>
        <end position="386"/>
    </location>
</feature>
<feature type="transmembrane region" description="Helical" evidence="2">
    <location>
        <begin position="204"/>
        <end position="228"/>
    </location>
</feature>
<evidence type="ECO:0000256" key="2">
    <source>
        <dbReference type="SAM" id="Phobius"/>
    </source>
</evidence>
<gene>
    <name evidence="3" type="ORF">BJ994_003226</name>
</gene>
<accession>A0A846RRG7</accession>
<feature type="transmembrane region" description="Helical" evidence="2">
    <location>
        <begin position="172"/>
        <end position="198"/>
    </location>
</feature>
<name>A0A846RRG7_9MICC</name>
<dbReference type="AlphaFoldDB" id="A0A846RRG7"/>
<dbReference type="RefSeq" id="WP_167995439.1">
    <property type="nucleotide sequence ID" value="NZ_JAATJL010000001.1"/>
</dbReference>
<reference evidence="3 4" key="1">
    <citation type="submission" date="2020-03" db="EMBL/GenBank/DDBJ databases">
        <title>Sequencing the genomes of 1000 actinobacteria strains.</title>
        <authorList>
            <person name="Klenk H.-P."/>
        </authorList>
    </citation>
    <scope>NUCLEOTIDE SEQUENCE [LARGE SCALE GENOMIC DNA]</scope>
    <source>
        <strain evidence="3 4">DSM 16403</strain>
    </source>
</reference>
<keyword evidence="4" id="KW-1185">Reference proteome</keyword>
<proteinExistence type="predicted"/>
<feature type="transmembrane region" description="Helical" evidence="2">
    <location>
        <begin position="392"/>
        <end position="412"/>
    </location>
</feature>
<feature type="transmembrane region" description="Helical" evidence="2">
    <location>
        <begin position="49"/>
        <end position="80"/>
    </location>
</feature>
<sequence>MTSQSVHATGDPGNSTGDQPHLPPPSTLPAQPAQPVQGTSLKDLEPARWIHACLSGALAYGLTVVGALLALLLMILGAVLSPQDIQGSVEGFTGASAAEFGSLFLFIAVPFQLAGMGLFGTLQGEMSVNILGAAVTVGGSGWFVPLALTGITVLTLAFVARRAARKQPTTTAQAWALSAASGAALAVVALLLGILFAVRLEEEGTSITLSSVSWSLFLGSLVIGTLASRVGRSMGARRNGPLAVTAARRTVAGVSAAFRVVGLHYLTYTLIGGSVLLIGTFVFGGAVAGFAALSWLPNLAGWMYGIGHLSVVRQVSTIGSDNVSTFDWPMWATLLSLLLTIALAAAASVAWALARRNAAGWASWLVLPAVFLTCGLAITLLSTGSFEVQGGIFAASGSIALAPWTLLILALWGGTIEASSRFVAPWLVPYVPAKVRRFVAGPRDTNRIAVAQDPHTGALPASAQTTIPLDAQDEDQAAEPKPLSPQAKKKLKIGAVVAGVVVVLGIGAAVTYNVLATSTYGPQAQVEKYLQALQDGDASTAVEIVDPNVPSAERLLLSDEIYGAAENRITAYEIRDVEQEGDTAIVTAEITQDSQTTPLTFTLEKGDSTAVIFHEWRVAHGSSWTLPVQVPTGFTNIAVNGVDVEIPAQQAQQAPGTFAFAVLPGTYVITPPEGTRYVTLGEAQTVTVSADPTVFPGEGAIFEPSMTGALTEDAIAQVQAHLAGCMAAKESEPAGCPNSAFTFGDEEDYRNFIWTMTEEPTFEVTESWNGLLLTSDGGVMTVTYEQNTNWLGDEPEWEKQEEQMPLYFSAPVQIEGDKLTVVFEE</sequence>